<organism evidence="2 3">
    <name type="scientific">Candidatus Curtissbacteria bacterium RIFCSPLOWO2_01_FULL_42_26</name>
    <dbReference type="NCBI Taxonomy" id="1797729"/>
    <lineage>
        <taxon>Bacteria</taxon>
        <taxon>Candidatus Curtissiibacteriota</taxon>
    </lineage>
</organism>
<dbReference type="InterPro" id="IPR045584">
    <property type="entry name" value="Pilin-like"/>
</dbReference>
<sequence length="218" mass="23822">MPFRISILYKVLSIKYLAKKNTEYKIHNTRYRKFFGFTLIEFLVVLGILALVVGSITLFLTSVLKGTNQANVLSEVKQNGQATLDSLERQIRGAVDAEAVDSNHLKIIREEAQPLHIKCLVRNANQNGRIGTAVEPIGSTVNPSDESYISVSNDDPVSGVNIESADCNLSVIPADFSNGAPAVVSISFAAKQGFKAAQRADFEAQAAFKTTISLRTYR</sequence>
<dbReference type="SUPFAM" id="SSF54523">
    <property type="entry name" value="Pili subunits"/>
    <property type="match status" value="1"/>
</dbReference>
<accession>A0A1F5HXP0</accession>
<dbReference type="EMBL" id="MFBS01000030">
    <property type="protein sequence ID" value="OGE08918.1"/>
    <property type="molecule type" value="Genomic_DNA"/>
</dbReference>
<keyword evidence="1" id="KW-0812">Transmembrane</keyword>
<dbReference type="NCBIfam" id="TIGR02532">
    <property type="entry name" value="IV_pilin_GFxxxE"/>
    <property type="match status" value="1"/>
</dbReference>
<evidence type="ECO:0000313" key="3">
    <source>
        <dbReference type="Proteomes" id="UP000179227"/>
    </source>
</evidence>
<reference evidence="2 3" key="1">
    <citation type="journal article" date="2016" name="Nat. Commun.">
        <title>Thousands of microbial genomes shed light on interconnected biogeochemical processes in an aquifer system.</title>
        <authorList>
            <person name="Anantharaman K."/>
            <person name="Brown C.T."/>
            <person name="Hug L.A."/>
            <person name="Sharon I."/>
            <person name="Castelle C.J."/>
            <person name="Probst A.J."/>
            <person name="Thomas B.C."/>
            <person name="Singh A."/>
            <person name="Wilkins M.J."/>
            <person name="Karaoz U."/>
            <person name="Brodie E.L."/>
            <person name="Williams K.H."/>
            <person name="Hubbard S.S."/>
            <person name="Banfield J.F."/>
        </authorList>
    </citation>
    <scope>NUCLEOTIDE SEQUENCE [LARGE SCALE GENOMIC DNA]</scope>
</reference>
<dbReference type="Proteomes" id="UP000179227">
    <property type="component" value="Unassembled WGS sequence"/>
</dbReference>
<dbReference type="STRING" id="1797729.A3A60_01015"/>
<evidence type="ECO:0000313" key="2">
    <source>
        <dbReference type="EMBL" id="OGE08918.1"/>
    </source>
</evidence>
<feature type="transmembrane region" description="Helical" evidence="1">
    <location>
        <begin position="34"/>
        <end position="60"/>
    </location>
</feature>
<dbReference type="AlphaFoldDB" id="A0A1F5HXP0"/>
<keyword evidence="1" id="KW-0472">Membrane</keyword>
<dbReference type="InterPro" id="IPR012902">
    <property type="entry name" value="N_methyl_site"/>
</dbReference>
<evidence type="ECO:0000256" key="1">
    <source>
        <dbReference type="SAM" id="Phobius"/>
    </source>
</evidence>
<dbReference type="Pfam" id="PF07963">
    <property type="entry name" value="N_methyl"/>
    <property type="match status" value="1"/>
</dbReference>
<name>A0A1F5HXP0_9BACT</name>
<proteinExistence type="predicted"/>
<keyword evidence="1" id="KW-1133">Transmembrane helix</keyword>
<comment type="caution">
    <text evidence="2">The sequence shown here is derived from an EMBL/GenBank/DDBJ whole genome shotgun (WGS) entry which is preliminary data.</text>
</comment>
<protein>
    <submittedName>
        <fullName evidence="2">Uncharacterized protein</fullName>
    </submittedName>
</protein>
<gene>
    <name evidence="2" type="ORF">A3A60_01015</name>
</gene>